<proteinExistence type="inferred from homology"/>
<evidence type="ECO:0000256" key="3">
    <source>
        <dbReference type="ARBA" id="ARBA00022448"/>
    </source>
</evidence>
<dbReference type="EMBL" id="SMAL01000004">
    <property type="protein sequence ID" value="TCT14880.1"/>
    <property type="molecule type" value="Genomic_DNA"/>
</dbReference>
<dbReference type="CDD" id="cd06550">
    <property type="entry name" value="TM_ABC_iron-siderophores_like"/>
    <property type="match status" value="1"/>
</dbReference>
<dbReference type="SUPFAM" id="SSF81345">
    <property type="entry name" value="ABC transporter involved in vitamin B12 uptake, BtuC"/>
    <property type="match status" value="1"/>
</dbReference>
<gene>
    <name evidence="9" type="ORF">EDC18_10428</name>
</gene>
<feature type="transmembrane region" description="Helical" evidence="8">
    <location>
        <begin position="120"/>
        <end position="138"/>
    </location>
</feature>
<comment type="caution">
    <text evidence="9">The sequence shown here is derived from an EMBL/GenBank/DDBJ whole genome shotgun (WGS) entry which is preliminary data.</text>
</comment>
<keyword evidence="10" id="KW-1185">Reference proteome</keyword>
<feature type="transmembrane region" description="Helical" evidence="8">
    <location>
        <begin position="276"/>
        <end position="293"/>
    </location>
</feature>
<keyword evidence="6 8" id="KW-1133">Transmembrane helix</keyword>
<dbReference type="PANTHER" id="PTHR30472">
    <property type="entry name" value="FERRIC ENTEROBACTIN TRANSPORT SYSTEM PERMEASE PROTEIN"/>
    <property type="match status" value="1"/>
</dbReference>
<evidence type="ECO:0000256" key="5">
    <source>
        <dbReference type="ARBA" id="ARBA00022692"/>
    </source>
</evidence>
<feature type="transmembrane region" description="Helical" evidence="8">
    <location>
        <begin position="305"/>
        <end position="325"/>
    </location>
</feature>
<dbReference type="Proteomes" id="UP000294902">
    <property type="component" value="Unassembled WGS sequence"/>
</dbReference>
<dbReference type="OrthoDB" id="9792889at2"/>
<keyword evidence="3" id="KW-0813">Transport</keyword>
<feature type="transmembrane region" description="Helical" evidence="8">
    <location>
        <begin position="240"/>
        <end position="264"/>
    </location>
</feature>
<name>A0A4R3MNE9_9FIRM</name>
<keyword evidence="7 8" id="KW-0472">Membrane</keyword>
<evidence type="ECO:0000313" key="10">
    <source>
        <dbReference type="Proteomes" id="UP000294902"/>
    </source>
</evidence>
<feature type="transmembrane region" description="Helical" evidence="8">
    <location>
        <begin position="92"/>
        <end position="114"/>
    </location>
</feature>
<dbReference type="Gene3D" id="1.10.3470.10">
    <property type="entry name" value="ABC transporter involved in vitamin B12 uptake, BtuC"/>
    <property type="match status" value="1"/>
</dbReference>
<sequence>MRQNNKNIILFLGLSVSILLVGLFLSLSLGATPIGITQIWNSIFNYSETLDLMLIRDVRIPRVLSALFTGGILGVTGAMIQGVTRNPIAEPTLLGVSQGATLVIAIFYAIGITINTRNVMMAALIGAVFSGMIVIGFLSMKTKRNSMTKILLAGTALSTFFISLTTIIGLLSNKSHLIAFWVAGGFRNATWSDFNLVAVVGIFGLCMAIYLSKKINILSLGDDVAIGLGEKPERTRLITLFLMIPMCAAAVAVGRNIGFVGLIVPQIIRKLFGEDYRINIPFSFLLGAILLIYSDIAARMVYSPYETPIGIFTALIGVPFFIILARRERG</sequence>
<dbReference type="InterPro" id="IPR037294">
    <property type="entry name" value="ABC_BtuC-like"/>
</dbReference>
<evidence type="ECO:0000256" key="6">
    <source>
        <dbReference type="ARBA" id="ARBA00022989"/>
    </source>
</evidence>
<dbReference type="RefSeq" id="WP_132251704.1">
    <property type="nucleotide sequence ID" value="NZ_SMAL01000004.1"/>
</dbReference>
<dbReference type="InterPro" id="IPR000522">
    <property type="entry name" value="ABC_transptr_permease_BtuC"/>
</dbReference>
<evidence type="ECO:0000256" key="1">
    <source>
        <dbReference type="ARBA" id="ARBA00004651"/>
    </source>
</evidence>
<dbReference type="GO" id="GO:0033214">
    <property type="term" value="P:siderophore-iron import into cell"/>
    <property type="evidence" value="ECO:0007669"/>
    <property type="project" value="TreeGrafter"/>
</dbReference>
<reference evidence="9 10" key="1">
    <citation type="submission" date="2019-03" db="EMBL/GenBank/DDBJ databases">
        <title>Genomic Encyclopedia of Type Strains, Phase IV (KMG-IV): sequencing the most valuable type-strain genomes for metagenomic binning, comparative biology and taxonomic classification.</title>
        <authorList>
            <person name="Goeker M."/>
        </authorList>
    </citation>
    <scope>NUCLEOTIDE SEQUENCE [LARGE SCALE GENOMIC DNA]</scope>
    <source>
        <strain evidence="9 10">DSM 24629</strain>
    </source>
</reference>
<evidence type="ECO:0000313" key="9">
    <source>
        <dbReference type="EMBL" id="TCT14880.1"/>
    </source>
</evidence>
<comment type="subcellular location">
    <subcellularLocation>
        <location evidence="1">Cell membrane</location>
        <topology evidence="1">Multi-pass membrane protein</topology>
    </subcellularLocation>
</comment>
<feature type="transmembrane region" description="Helical" evidence="8">
    <location>
        <begin position="60"/>
        <end position="80"/>
    </location>
</feature>
<feature type="transmembrane region" description="Helical" evidence="8">
    <location>
        <begin position="150"/>
        <end position="171"/>
    </location>
</feature>
<evidence type="ECO:0000256" key="2">
    <source>
        <dbReference type="ARBA" id="ARBA00007935"/>
    </source>
</evidence>
<dbReference type="AlphaFoldDB" id="A0A4R3MNE9"/>
<accession>A0A4R3MNE9</accession>
<keyword evidence="4" id="KW-1003">Cell membrane</keyword>
<dbReference type="GO" id="GO:0022857">
    <property type="term" value="F:transmembrane transporter activity"/>
    <property type="evidence" value="ECO:0007669"/>
    <property type="project" value="InterPro"/>
</dbReference>
<evidence type="ECO:0000256" key="8">
    <source>
        <dbReference type="SAM" id="Phobius"/>
    </source>
</evidence>
<evidence type="ECO:0000256" key="4">
    <source>
        <dbReference type="ARBA" id="ARBA00022475"/>
    </source>
</evidence>
<dbReference type="GO" id="GO:0005886">
    <property type="term" value="C:plasma membrane"/>
    <property type="evidence" value="ECO:0007669"/>
    <property type="project" value="UniProtKB-SubCell"/>
</dbReference>
<evidence type="ECO:0000256" key="7">
    <source>
        <dbReference type="ARBA" id="ARBA00023136"/>
    </source>
</evidence>
<dbReference type="FunFam" id="1.10.3470.10:FF:000001">
    <property type="entry name" value="Vitamin B12 ABC transporter permease BtuC"/>
    <property type="match status" value="1"/>
</dbReference>
<protein>
    <submittedName>
        <fullName evidence="9">Iron complex transport system permease protein</fullName>
    </submittedName>
</protein>
<keyword evidence="5 8" id="KW-0812">Transmembrane</keyword>
<dbReference type="PANTHER" id="PTHR30472:SF1">
    <property type="entry name" value="FE(3+) DICITRATE TRANSPORT SYSTEM PERMEASE PROTEIN FECC-RELATED"/>
    <property type="match status" value="1"/>
</dbReference>
<organism evidence="9 10">
    <name type="scientific">Natranaerovirga pectinivora</name>
    <dbReference type="NCBI Taxonomy" id="682400"/>
    <lineage>
        <taxon>Bacteria</taxon>
        <taxon>Bacillati</taxon>
        <taxon>Bacillota</taxon>
        <taxon>Clostridia</taxon>
        <taxon>Lachnospirales</taxon>
        <taxon>Natranaerovirgaceae</taxon>
        <taxon>Natranaerovirga</taxon>
    </lineage>
</organism>
<comment type="similarity">
    <text evidence="2">Belongs to the binding-protein-dependent transport system permease family. FecCD subfamily.</text>
</comment>
<dbReference type="Pfam" id="PF01032">
    <property type="entry name" value="FecCD"/>
    <property type="match status" value="1"/>
</dbReference>